<accession>I0WDA7</accession>
<evidence type="ECO:0008006" key="3">
    <source>
        <dbReference type="Google" id="ProtNLM"/>
    </source>
</evidence>
<organism evidence="1 2">
    <name type="scientific">Imtechella halotolerans K1</name>
    <dbReference type="NCBI Taxonomy" id="946077"/>
    <lineage>
        <taxon>Bacteria</taxon>
        <taxon>Pseudomonadati</taxon>
        <taxon>Bacteroidota</taxon>
        <taxon>Flavobacteriia</taxon>
        <taxon>Flavobacteriales</taxon>
        <taxon>Flavobacteriaceae</taxon>
        <taxon>Imtechella</taxon>
    </lineage>
</organism>
<proteinExistence type="predicted"/>
<keyword evidence="2" id="KW-1185">Reference proteome</keyword>
<dbReference type="EMBL" id="AJJU01000011">
    <property type="protein sequence ID" value="EID74373.1"/>
    <property type="molecule type" value="Genomic_DNA"/>
</dbReference>
<dbReference type="Proteomes" id="UP000005938">
    <property type="component" value="Unassembled WGS sequence"/>
</dbReference>
<dbReference type="PATRIC" id="fig|946077.3.peg.1835"/>
<gene>
    <name evidence="1" type="ORF">W5A_09064</name>
</gene>
<reference evidence="1 2" key="1">
    <citation type="journal article" date="2012" name="J. Bacteriol.">
        <title>Genome Sequence of the Halotolerant Bacterium Imtechella halotolerans K1T.</title>
        <authorList>
            <person name="Kumar S."/>
            <person name="Vikram S."/>
            <person name="Subramanian S."/>
            <person name="Raghava G.P."/>
            <person name="Pinnaka A.K."/>
        </authorList>
    </citation>
    <scope>NUCLEOTIDE SEQUENCE [LARGE SCALE GENOMIC DNA]</scope>
    <source>
        <strain evidence="1 2">K1</strain>
    </source>
</reference>
<comment type="caution">
    <text evidence="1">The sequence shown here is derived from an EMBL/GenBank/DDBJ whole genome shotgun (WGS) entry which is preliminary data.</text>
</comment>
<dbReference type="OrthoDB" id="9785180at2"/>
<name>I0WDA7_9FLAO</name>
<dbReference type="STRING" id="946077.W5A_09064"/>
<sequence length="284" mass="33503">MKYKSILWIVLTVSAISCDYFRAPQPKEAVARVGDKFLYKDDLRALLPAEYTREDSIAIISSYLNNWAAKELMLANAKRNLQEDKIVEFETLVDEYRTDLYTKAYKEGLVNQSIDTVVGQGDLETFYQGNKEIFRLNEDLLKLRYIQLKENHSGIQRIRDKFKRFNKKDQRELDSLSLQFRAFSLNDSVWVKAGEVFRKIPLLQEQSTQNNLKKSQFFELQDSLGVYLVHINDLLKRQEIAPIEYVKPTLRQIIINQRKLEFVRKLEKDIINDAITKKQFEIYE</sequence>
<dbReference type="eggNOG" id="COG0760">
    <property type="taxonomic scope" value="Bacteria"/>
</dbReference>
<evidence type="ECO:0000313" key="1">
    <source>
        <dbReference type="EMBL" id="EID74373.1"/>
    </source>
</evidence>
<dbReference type="PROSITE" id="PS51257">
    <property type="entry name" value="PROKAR_LIPOPROTEIN"/>
    <property type="match status" value="1"/>
</dbReference>
<protein>
    <recommendedName>
        <fullName evidence="3">Peptidylprolyl isomerase</fullName>
    </recommendedName>
</protein>
<evidence type="ECO:0000313" key="2">
    <source>
        <dbReference type="Proteomes" id="UP000005938"/>
    </source>
</evidence>
<dbReference type="AlphaFoldDB" id="I0WDA7"/>